<evidence type="ECO:0000313" key="2">
    <source>
        <dbReference type="Proteomes" id="UP000744676"/>
    </source>
</evidence>
<dbReference type="Proteomes" id="UP000744676">
    <property type="component" value="Unassembled WGS sequence"/>
</dbReference>
<organism evidence="1 2">
    <name type="scientific">Geotrichum galactomycetum</name>
    <dbReference type="NCBI Taxonomy" id="27317"/>
    <lineage>
        <taxon>Eukaryota</taxon>
        <taxon>Fungi</taxon>
        <taxon>Dikarya</taxon>
        <taxon>Ascomycota</taxon>
        <taxon>Saccharomycotina</taxon>
        <taxon>Dipodascomycetes</taxon>
        <taxon>Dipodascales</taxon>
        <taxon>Dipodascaceae</taxon>
        <taxon>Geotrichum</taxon>
    </lineage>
</organism>
<comment type="caution">
    <text evidence="1">The sequence shown here is derived from an EMBL/GenBank/DDBJ whole genome shotgun (WGS) entry which is preliminary data.</text>
</comment>
<gene>
    <name evidence="1" type="ORF">D0Z00_000498</name>
</gene>
<dbReference type="EMBL" id="QVQA01000006">
    <property type="protein sequence ID" value="KAF5102315.1"/>
    <property type="molecule type" value="Genomic_DNA"/>
</dbReference>
<keyword evidence="2" id="KW-1185">Reference proteome</keyword>
<accession>A0ACB6V9Y6</accession>
<reference evidence="1 2" key="1">
    <citation type="journal article" date="2020" name="Front. Microbiol.">
        <title>Phenotypic and Genetic Characterization of the Cheese Ripening Yeast Geotrichum candidum.</title>
        <authorList>
            <person name="Perkins V."/>
            <person name="Vignola S."/>
            <person name="Lessard M.H."/>
            <person name="Plante P.L."/>
            <person name="Corbeil J."/>
            <person name="Dugat-Bony E."/>
            <person name="Frenette M."/>
            <person name="Labrie S."/>
        </authorList>
    </citation>
    <scope>NUCLEOTIDE SEQUENCE [LARGE SCALE GENOMIC DNA]</scope>
    <source>
        <strain evidence="1 2">LMA-1147</strain>
    </source>
</reference>
<proteinExistence type="predicted"/>
<name>A0ACB6V9Y6_9ASCO</name>
<sequence length="464" mass="49448">MQLKSTVPFLSLFSYAAAHGYVSDISVGDNWYPGSNPFQDAWKNPVPERVVWSFFDGGNSPVADFTTKDIVCNTNAQAAKLYIDSIEAGSQITFYWTSWPSAHLGPIMTYLAKCNGDCRDNDPSSLSYFKIAEKGWENGKWATQELIANNNSWTVTLPSDIAAGNYLIRHELLALQEGARKLGAQFYPMCVNLKITGGGSANPEGVTFPGAYKTDDPGILIDIFNGITNYVIPGPAVYNSGSSSSQDRVESTTNKDEPAGVETSVSTASSKQISTALTTSTFSSSASPSSSPVLSSFKPAATSNTQKLLTSMSATVTKTAVATEVYESRGNGELVSVSIDSKDLPTRSAAAAPASSTDEDGVDVVIVTYFATTTTYVTRAPSTIAVTVFNENVVTQVVVQTKWAQNTPVTVYARAAAAATALAEAENEAATVTKSNYGTSSGSKSSRDVKSYLEKVKDVFKRML</sequence>
<evidence type="ECO:0000313" key="1">
    <source>
        <dbReference type="EMBL" id="KAF5102315.1"/>
    </source>
</evidence>
<protein>
    <submittedName>
        <fullName evidence="1">Uncharacterized protein</fullName>
    </submittedName>
</protein>